<feature type="transmembrane region" description="Helical" evidence="4">
    <location>
        <begin position="265"/>
        <end position="282"/>
    </location>
</feature>
<feature type="transmembrane region" description="Helical" evidence="4">
    <location>
        <begin position="231"/>
        <end position="253"/>
    </location>
</feature>
<proteinExistence type="predicted"/>
<accession>A0ABS4AC76</accession>
<dbReference type="InterPro" id="IPR036259">
    <property type="entry name" value="MFS_trans_sf"/>
</dbReference>
<feature type="transmembrane region" description="Helical" evidence="4">
    <location>
        <begin position="62"/>
        <end position="79"/>
    </location>
</feature>
<dbReference type="PANTHER" id="PTHR11360:SF290">
    <property type="entry name" value="MONOCARBOXYLATE MFS PERMEASE"/>
    <property type="match status" value="1"/>
</dbReference>
<keyword evidence="3 4" id="KW-0472">Membrane</keyword>
<dbReference type="InterPro" id="IPR020846">
    <property type="entry name" value="MFS_dom"/>
</dbReference>
<evidence type="ECO:0000259" key="5">
    <source>
        <dbReference type="PROSITE" id="PS50850"/>
    </source>
</evidence>
<keyword evidence="1 4" id="KW-0812">Transmembrane</keyword>
<evidence type="ECO:0000256" key="3">
    <source>
        <dbReference type="ARBA" id="ARBA00023136"/>
    </source>
</evidence>
<dbReference type="PROSITE" id="PS50850">
    <property type="entry name" value="MFS"/>
    <property type="match status" value="1"/>
</dbReference>
<organism evidence="6 7">
    <name type="scientific">Pararoseomonas baculiformis</name>
    <dbReference type="NCBI Taxonomy" id="2820812"/>
    <lineage>
        <taxon>Bacteria</taxon>
        <taxon>Pseudomonadati</taxon>
        <taxon>Pseudomonadota</taxon>
        <taxon>Alphaproteobacteria</taxon>
        <taxon>Acetobacterales</taxon>
        <taxon>Acetobacteraceae</taxon>
        <taxon>Pararoseomonas</taxon>
    </lineage>
</organism>
<dbReference type="InterPro" id="IPR050327">
    <property type="entry name" value="Proton-linked_MCT"/>
</dbReference>
<keyword evidence="2 4" id="KW-1133">Transmembrane helix</keyword>
<feature type="domain" description="Major facilitator superfamily (MFS) profile" evidence="5">
    <location>
        <begin position="25"/>
        <end position="413"/>
    </location>
</feature>
<name>A0ABS4AC76_9PROT</name>
<feature type="transmembrane region" description="Helical" evidence="4">
    <location>
        <begin position="149"/>
        <end position="168"/>
    </location>
</feature>
<evidence type="ECO:0000313" key="6">
    <source>
        <dbReference type="EMBL" id="MBP0444604.1"/>
    </source>
</evidence>
<dbReference type="InterPro" id="IPR011701">
    <property type="entry name" value="MFS"/>
</dbReference>
<feature type="transmembrane region" description="Helical" evidence="4">
    <location>
        <begin position="352"/>
        <end position="376"/>
    </location>
</feature>
<dbReference type="Pfam" id="PF07690">
    <property type="entry name" value="MFS_1"/>
    <property type="match status" value="1"/>
</dbReference>
<feature type="transmembrane region" description="Helical" evidence="4">
    <location>
        <begin position="382"/>
        <end position="405"/>
    </location>
</feature>
<dbReference type="EMBL" id="JAGIZB010000006">
    <property type="protein sequence ID" value="MBP0444604.1"/>
    <property type="molecule type" value="Genomic_DNA"/>
</dbReference>
<dbReference type="Proteomes" id="UP000681594">
    <property type="component" value="Unassembled WGS sequence"/>
</dbReference>
<dbReference type="PANTHER" id="PTHR11360">
    <property type="entry name" value="MONOCARBOXYLATE TRANSPORTER"/>
    <property type="match status" value="1"/>
</dbReference>
<feature type="transmembrane region" description="Helical" evidence="4">
    <location>
        <begin position="21"/>
        <end position="50"/>
    </location>
</feature>
<evidence type="ECO:0000313" key="7">
    <source>
        <dbReference type="Proteomes" id="UP000681594"/>
    </source>
</evidence>
<comment type="caution">
    <text evidence="6">The sequence shown here is derived from an EMBL/GenBank/DDBJ whole genome shotgun (WGS) entry which is preliminary data.</text>
</comment>
<feature type="transmembrane region" description="Helical" evidence="4">
    <location>
        <begin position="317"/>
        <end position="340"/>
    </location>
</feature>
<feature type="transmembrane region" description="Helical" evidence="4">
    <location>
        <begin position="86"/>
        <end position="105"/>
    </location>
</feature>
<feature type="transmembrane region" description="Helical" evidence="4">
    <location>
        <begin position="117"/>
        <end position="137"/>
    </location>
</feature>
<evidence type="ECO:0000256" key="2">
    <source>
        <dbReference type="ARBA" id="ARBA00022989"/>
    </source>
</evidence>
<dbReference type="SUPFAM" id="SSF103473">
    <property type="entry name" value="MFS general substrate transporter"/>
    <property type="match status" value="1"/>
</dbReference>
<reference evidence="6 7" key="1">
    <citation type="submission" date="2021-03" db="EMBL/GenBank/DDBJ databases">
        <authorList>
            <person name="So Y."/>
        </authorList>
    </citation>
    <scope>NUCLEOTIDE SEQUENCE [LARGE SCALE GENOMIC DNA]</scope>
    <source>
        <strain evidence="6 7">SSH11</strain>
    </source>
</reference>
<evidence type="ECO:0000256" key="4">
    <source>
        <dbReference type="SAM" id="Phobius"/>
    </source>
</evidence>
<sequence>MNALGRGNGQVPKESRAESAYAWWRLGAAVLLATIGGIGLWSIVVALPAVQAEFGVDRADASLPYTLTMLAFMVGGVFMGRLADRYGIVLPVVIGTLALGAGYVATAFARELWQFGLLYAILIGGLGSCAVFGPLVADTSFWFDRRRGIAVALCASGNYFAGTVWPPVLQHFIATQGWRTTHIGIGLFCVVTMLPLALALRRPPPVQASGGAARAAGGLARLGISKGALQFLLMLAGLACCVAMAMPQVHIVAYCADLGYGPARGAEMLSLMLGFGVVSRLVSGAITDRVGAPLMLLLGSGLQAVALMLFLQFDGLVALYVLSAIFGLFQGGIVPSYAVMARQFFPPAEAGLRVSLVLSATLAGMGLGGWLSGAIFDATLSYRLAMVNGIAWNLLNLAIAGWIVLRLRARPMGMAGQIGA</sequence>
<feature type="transmembrane region" description="Helical" evidence="4">
    <location>
        <begin position="294"/>
        <end position="311"/>
    </location>
</feature>
<protein>
    <submittedName>
        <fullName evidence="6">MFS transporter</fullName>
    </submittedName>
</protein>
<evidence type="ECO:0000256" key="1">
    <source>
        <dbReference type="ARBA" id="ARBA00022692"/>
    </source>
</evidence>
<dbReference type="CDD" id="cd17355">
    <property type="entry name" value="MFS_YcxA_like"/>
    <property type="match status" value="1"/>
</dbReference>
<gene>
    <name evidence="6" type="ORF">J8J14_07390</name>
</gene>
<dbReference type="Gene3D" id="1.20.1250.20">
    <property type="entry name" value="MFS general substrate transporter like domains"/>
    <property type="match status" value="2"/>
</dbReference>
<keyword evidence="7" id="KW-1185">Reference proteome</keyword>
<feature type="transmembrane region" description="Helical" evidence="4">
    <location>
        <begin position="180"/>
        <end position="200"/>
    </location>
</feature>